<feature type="transmembrane region" description="Helical" evidence="8">
    <location>
        <begin position="131"/>
        <end position="152"/>
    </location>
</feature>
<keyword evidence="4 8" id="KW-0812">Transmembrane</keyword>
<evidence type="ECO:0000256" key="5">
    <source>
        <dbReference type="ARBA" id="ARBA00022989"/>
    </source>
</evidence>
<dbReference type="InterPro" id="IPR010920">
    <property type="entry name" value="LSM_dom_sf"/>
</dbReference>
<dbReference type="InterPro" id="IPR011014">
    <property type="entry name" value="MscS_channel_TM-2"/>
</dbReference>
<feature type="domain" description="Mechanosensitive ion channel MscS" evidence="10">
    <location>
        <begin position="553"/>
        <end position="617"/>
    </location>
</feature>
<evidence type="ECO:0000313" key="12">
    <source>
        <dbReference type="EMBL" id="SIT11343.1"/>
    </source>
</evidence>
<feature type="compositionally biased region" description="Low complexity" evidence="7">
    <location>
        <begin position="51"/>
        <end position="62"/>
    </location>
</feature>
<keyword evidence="6 8" id="KW-0472">Membrane</keyword>
<dbReference type="GO" id="GO:0005886">
    <property type="term" value="C:plasma membrane"/>
    <property type="evidence" value="ECO:0007669"/>
    <property type="project" value="UniProtKB-SubCell"/>
</dbReference>
<dbReference type="Proteomes" id="UP000186221">
    <property type="component" value="Unassembled WGS sequence"/>
</dbReference>
<feature type="transmembrane region" description="Helical" evidence="8">
    <location>
        <begin position="369"/>
        <end position="389"/>
    </location>
</feature>
<dbReference type="SUPFAM" id="SSF82861">
    <property type="entry name" value="Mechanosensitive channel protein MscS (YggB), transmembrane region"/>
    <property type="match status" value="1"/>
</dbReference>
<dbReference type="Gene3D" id="1.10.287.1260">
    <property type="match status" value="1"/>
</dbReference>
<feature type="transmembrane region" description="Helical" evidence="8">
    <location>
        <begin position="421"/>
        <end position="445"/>
    </location>
</feature>
<accession>A0A1N7PL08</accession>
<evidence type="ECO:0000256" key="8">
    <source>
        <dbReference type="SAM" id="Phobius"/>
    </source>
</evidence>
<evidence type="ECO:0000259" key="11">
    <source>
        <dbReference type="Pfam" id="PF21088"/>
    </source>
</evidence>
<feature type="transmembrane region" description="Helical" evidence="8">
    <location>
        <begin position="275"/>
        <end position="300"/>
    </location>
</feature>
<keyword evidence="5 8" id="KW-1133">Transmembrane helix</keyword>
<evidence type="ECO:0000256" key="1">
    <source>
        <dbReference type="ARBA" id="ARBA00004651"/>
    </source>
</evidence>
<dbReference type="InterPro" id="IPR045276">
    <property type="entry name" value="YbiO_bact"/>
</dbReference>
<feature type="transmembrane region" description="Helical" evidence="8">
    <location>
        <begin position="504"/>
        <end position="526"/>
    </location>
</feature>
<protein>
    <submittedName>
        <fullName evidence="12">Small conductance mechanosensitive channel</fullName>
    </submittedName>
</protein>
<feature type="transmembrane region" description="Helical" evidence="8">
    <location>
        <begin position="465"/>
        <end position="484"/>
    </location>
</feature>
<name>A0A1N7PL08_9RHOB</name>
<feature type="domain" description="Mechanosensitive ion channel transmembrane helices 2/3" evidence="11">
    <location>
        <begin position="520"/>
        <end position="551"/>
    </location>
</feature>
<keyword evidence="9" id="KW-0732">Signal</keyword>
<dbReference type="Pfam" id="PF00924">
    <property type="entry name" value="MS_channel_2nd"/>
    <property type="match status" value="1"/>
</dbReference>
<feature type="chain" id="PRO_5013201744" evidence="9">
    <location>
        <begin position="26"/>
        <end position="726"/>
    </location>
</feature>
<dbReference type="InterPro" id="IPR049142">
    <property type="entry name" value="MS_channel_1st"/>
</dbReference>
<comment type="similarity">
    <text evidence="2">Belongs to the MscS (TC 1.A.23) family.</text>
</comment>
<comment type="subcellular location">
    <subcellularLocation>
        <location evidence="1">Cell membrane</location>
        <topology evidence="1">Multi-pass membrane protein</topology>
    </subcellularLocation>
</comment>
<feature type="transmembrane region" description="Helical" evidence="8">
    <location>
        <begin position="205"/>
        <end position="228"/>
    </location>
</feature>
<evidence type="ECO:0000256" key="9">
    <source>
        <dbReference type="SAM" id="SignalP"/>
    </source>
</evidence>
<dbReference type="Gene3D" id="3.30.70.100">
    <property type="match status" value="1"/>
</dbReference>
<feature type="transmembrane region" description="Helical" evidence="8">
    <location>
        <begin position="173"/>
        <end position="199"/>
    </location>
</feature>
<dbReference type="GO" id="GO:0008381">
    <property type="term" value="F:mechanosensitive monoatomic ion channel activity"/>
    <property type="evidence" value="ECO:0007669"/>
    <property type="project" value="InterPro"/>
</dbReference>
<evidence type="ECO:0000256" key="4">
    <source>
        <dbReference type="ARBA" id="ARBA00022692"/>
    </source>
</evidence>
<dbReference type="OrthoDB" id="9814206at2"/>
<dbReference type="STRING" id="453582.SAMN05421580_11098"/>
<keyword evidence="3" id="KW-1003">Cell membrane</keyword>
<evidence type="ECO:0000259" key="10">
    <source>
        <dbReference type="Pfam" id="PF00924"/>
    </source>
</evidence>
<evidence type="ECO:0000256" key="3">
    <source>
        <dbReference type="ARBA" id="ARBA00022475"/>
    </source>
</evidence>
<evidence type="ECO:0000256" key="2">
    <source>
        <dbReference type="ARBA" id="ARBA00008017"/>
    </source>
</evidence>
<feature type="transmembrane region" description="Helical" evidence="8">
    <location>
        <begin position="249"/>
        <end position="269"/>
    </location>
</feature>
<dbReference type="RefSeq" id="WP_076485831.1">
    <property type="nucleotide sequence ID" value="NZ_FTOG01000010.1"/>
</dbReference>
<sequence>MKTLRTLPAISSLALIVTLALPALAQNTAEPAVPTQSTEVEAAASSDKTTESAATPTTPEVAPPVVEEAPVTSAPLASQALDIGTGFGHDLAATLREQMTALARELSRISSADSLSELTTRIWNGLAGAELASLLASIVVTVGTSLALSALFARWRKRPIAQRGTLAKVQGTLVATLFRLVNLGVAWAVGLTVASWLSALTGQLFILQTLYLSAFALFGLSRIVLALVASPEAESGRSLSWVAPPLQRAIYQSAVVPIGITVQGMMFVAPGLREIAGLAVLRPTRVLVATLALMAALWGIQRVVKAACAHRATDLRPDPAAPATPDLSRSAAALLTRSPGLWAWPARVAALYAWLVAITMPALAGQIVLAGLGGTVVALILVAAALELWDRSGLSAMMAAQNGAFQTLPETPPATTPLLQALGAVASAGLMAFAVVALLAGWGVIDLFALVSSAAVKGAFWRVASAFLVLAGATALWFAVSNLFDRWLMAALPGRREYNRRRTLLRLFRNAFGLAVVINSVMLALSQLGLDVAPLLAGAGVVGIAVGFGAQKLVQDIITGIFIQIENAVNEGDVVEVAGLSGGVERVSIRSIRLRALDGTLHIVPFSSVTTVSNMTRDFSAHVAEFAIAAEDDVAAVHDALQEAFAQLKASDLGADLRGDVDLQGIVGMSDGFYTYRALLRTVPAAQWAVGRRFTQLARASLAARGITSPPAPRRMLLGNTATSAE</sequence>
<evidence type="ECO:0000256" key="7">
    <source>
        <dbReference type="SAM" id="MobiDB-lite"/>
    </source>
</evidence>
<dbReference type="AlphaFoldDB" id="A0A1N7PL08"/>
<feature type="transmembrane region" description="Helical" evidence="8">
    <location>
        <begin position="344"/>
        <end position="363"/>
    </location>
</feature>
<evidence type="ECO:0000256" key="6">
    <source>
        <dbReference type="ARBA" id="ARBA00023136"/>
    </source>
</evidence>
<dbReference type="InterPro" id="IPR006685">
    <property type="entry name" value="MscS_channel_2nd"/>
</dbReference>
<dbReference type="EMBL" id="FTOG01000010">
    <property type="protein sequence ID" value="SIT11343.1"/>
    <property type="molecule type" value="Genomic_DNA"/>
</dbReference>
<dbReference type="InterPro" id="IPR023408">
    <property type="entry name" value="MscS_beta-dom_sf"/>
</dbReference>
<dbReference type="SUPFAM" id="SSF50182">
    <property type="entry name" value="Sm-like ribonucleoproteins"/>
    <property type="match status" value="1"/>
</dbReference>
<organism evidence="12 13">
    <name type="scientific">Rhodobacter aestuarii</name>
    <dbReference type="NCBI Taxonomy" id="453582"/>
    <lineage>
        <taxon>Bacteria</taxon>
        <taxon>Pseudomonadati</taxon>
        <taxon>Pseudomonadota</taxon>
        <taxon>Alphaproteobacteria</taxon>
        <taxon>Rhodobacterales</taxon>
        <taxon>Rhodobacter group</taxon>
        <taxon>Rhodobacter</taxon>
    </lineage>
</organism>
<reference evidence="13" key="1">
    <citation type="submission" date="2017-01" db="EMBL/GenBank/DDBJ databases">
        <authorList>
            <person name="Varghese N."/>
            <person name="Submissions S."/>
        </authorList>
    </citation>
    <scope>NUCLEOTIDE SEQUENCE [LARGE SCALE GENOMIC DNA]</scope>
    <source>
        <strain evidence="13">DSM 19945</strain>
    </source>
</reference>
<gene>
    <name evidence="12" type="ORF">SAMN05421580_11098</name>
</gene>
<dbReference type="Pfam" id="PF21088">
    <property type="entry name" value="MS_channel_1st"/>
    <property type="match status" value="1"/>
</dbReference>
<feature type="transmembrane region" description="Helical" evidence="8">
    <location>
        <begin position="532"/>
        <end position="550"/>
    </location>
</feature>
<feature type="compositionally biased region" description="Polar residues" evidence="7">
    <location>
        <begin position="29"/>
        <end position="39"/>
    </location>
</feature>
<keyword evidence="13" id="KW-1185">Reference proteome</keyword>
<feature type="region of interest" description="Disordered" evidence="7">
    <location>
        <begin position="29"/>
        <end position="62"/>
    </location>
</feature>
<dbReference type="PANTHER" id="PTHR30460:SF0">
    <property type="entry name" value="MODERATE CONDUCTANCE MECHANOSENSITIVE CHANNEL YBIO"/>
    <property type="match status" value="1"/>
</dbReference>
<proteinExistence type="inferred from homology"/>
<dbReference type="Gene3D" id="2.30.30.60">
    <property type="match status" value="1"/>
</dbReference>
<evidence type="ECO:0000313" key="13">
    <source>
        <dbReference type="Proteomes" id="UP000186221"/>
    </source>
</evidence>
<dbReference type="PANTHER" id="PTHR30460">
    <property type="entry name" value="MODERATE CONDUCTANCE MECHANOSENSITIVE CHANNEL YBIO"/>
    <property type="match status" value="1"/>
</dbReference>
<feature type="signal peptide" evidence="9">
    <location>
        <begin position="1"/>
        <end position="25"/>
    </location>
</feature>